<accession>A0A0F9B9G0</accession>
<gene>
    <name evidence="1" type="ORF">LCGC14_2477310</name>
</gene>
<protein>
    <submittedName>
        <fullName evidence="1">Uncharacterized protein</fullName>
    </submittedName>
</protein>
<reference evidence="1" key="1">
    <citation type="journal article" date="2015" name="Nature">
        <title>Complex archaea that bridge the gap between prokaryotes and eukaryotes.</title>
        <authorList>
            <person name="Spang A."/>
            <person name="Saw J.H."/>
            <person name="Jorgensen S.L."/>
            <person name="Zaremba-Niedzwiedzka K."/>
            <person name="Martijn J."/>
            <person name="Lind A.E."/>
            <person name="van Eijk R."/>
            <person name="Schleper C."/>
            <person name="Guy L."/>
            <person name="Ettema T.J."/>
        </authorList>
    </citation>
    <scope>NUCLEOTIDE SEQUENCE</scope>
</reference>
<sequence length="97" mass="11364">MTSDQQERARVKSRIGSLIMEFCRENYIFHMKDLTLYVQARVEVAPDSPGRILRDLKRRGFLHYKVICREKSLYQVKPPGGRGKRHAEQIPMFARAS</sequence>
<proteinExistence type="predicted"/>
<evidence type="ECO:0000313" key="1">
    <source>
        <dbReference type="EMBL" id="KKL18260.1"/>
    </source>
</evidence>
<organism evidence="1">
    <name type="scientific">marine sediment metagenome</name>
    <dbReference type="NCBI Taxonomy" id="412755"/>
    <lineage>
        <taxon>unclassified sequences</taxon>
        <taxon>metagenomes</taxon>
        <taxon>ecological metagenomes</taxon>
    </lineage>
</organism>
<dbReference type="EMBL" id="LAZR01038937">
    <property type="protein sequence ID" value="KKL18260.1"/>
    <property type="molecule type" value="Genomic_DNA"/>
</dbReference>
<comment type="caution">
    <text evidence="1">The sequence shown here is derived from an EMBL/GenBank/DDBJ whole genome shotgun (WGS) entry which is preliminary data.</text>
</comment>
<name>A0A0F9B9G0_9ZZZZ</name>
<dbReference type="AlphaFoldDB" id="A0A0F9B9G0"/>